<dbReference type="SMART" id="SM00382">
    <property type="entry name" value="AAA"/>
    <property type="match status" value="1"/>
</dbReference>
<dbReference type="SUPFAM" id="SSF52540">
    <property type="entry name" value="P-loop containing nucleoside triphosphate hydrolases"/>
    <property type="match status" value="1"/>
</dbReference>
<keyword evidence="2" id="KW-0547">Nucleotide-binding</keyword>
<dbReference type="InterPro" id="IPR027417">
    <property type="entry name" value="P-loop_NTPase"/>
</dbReference>
<dbReference type="PANTHER" id="PTHR45772">
    <property type="entry name" value="CONSERVED COMPONENT OF ABC TRANSPORTER FOR NATURAL AMINO ACIDS-RELATED"/>
    <property type="match status" value="1"/>
</dbReference>
<gene>
    <name evidence="5" type="primary">livG_2</name>
    <name evidence="5" type="ORF">NCTC9997_03259</name>
</gene>
<feature type="domain" description="ABC transporter" evidence="4">
    <location>
        <begin position="19"/>
        <end position="270"/>
    </location>
</feature>
<dbReference type="InterPro" id="IPR003439">
    <property type="entry name" value="ABC_transporter-like_ATP-bd"/>
</dbReference>
<reference evidence="5 6" key="1">
    <citation type="submission" date="2018-12" db="EMBL/GenBank/DDBJ databases">
        <authorList>
            <consortium name="Pathogen Informatics"/>
        </authorList>
    </citation>
    <scope>NUCLEOTIDE SEQUENCE [LARGE SCALE GENOMIC DNA]</scope>
    <source>
        <strain evidence="5 6">NCTC9997</strain>
    </source>
</reference>
<dbReference type="PANTHER" id="PTHR45772:SF9">
    <property type="entry name" value="CONSERVED COMPONENT OF ABC TRANSPORTER FOR NATURAL AMINO ACIDS"/>
    <property type="match status" value="1"/>
</dbReference>
<dbReference type="AlphaFoldDB" id="A0A7Z8ZC82"/>
<dbReference type="Pfam" id="PF12399">
    <property type="entry name" value="BCA_ABC_TP_C"/>
    <property type="match status" value="1"/>
</dbReference>
<organism evidence="5 6">
    <name type="scientific">Raoultella terrigena</name>
    <name type="common">Klebsiella terrigena</name>
    <dbReference type="NCBI Taxonomy" id="577"/>
    <lineage>
        <taxon>Bacteria</taxon>
        <taxon>Pseudomonadati</taxon>
        <taxon>Pseudomonadota</taxon>
        <taxon>Gammaproteobacteria</taxon>
        <taxon>Enterobacterales</taxon>
        <taxon>Enterobacteriaceae</taxon>
        <taxon>Klebsiella/Raoultella group</taxon>
        <taxon>Raoultella</taxon>
    </lineage>
</organism>
<dbReference type="InterPro" id="IPR051120">
    <property type="entry name" value="ABC_AA/LPS_Transport"/>
</dbReference>
<dbReference type="EMBL" id="LR134253">
    <property type="protein sequence ID" value="VED50474.1"/>
    <property type="molecule type" value="Genomic_DNA"/>
</dbReference>
<evidence type="ECO:0000259" key="4">
    <source>
        <dbReference type="PROSITE" id="PS50893"/>
    </source>
</evidence>
<name>A0A7Z8ZC82_RAOTE</name>
<evidence type="ECO:0000313" key="6">
    <source>
        <dbReference type="Proteomes" id="UP000267630"/>
    </source>
</evidence>
<evidence type="ECO:0000256" key="3">
    <source>
        <dbReference type="ARBA" id="ARBA00022840"/>
    </source>
</evidence>
<sequence length="272" mass="30860">MQCVISRAKGGYMNKGCWLSCRELTMKFGGLVALDSFDIDVHGGDVIGLLGPNGSGKTTFFNVLTGLYTPSDGSITFNGNNLFNRSPSEINQAGVARSFQRCRLMLELSVFDNLMVGAHHQFDHSLIKNLLWRRFLGRNLSLFERRARDICARFNPEIADRLFDPAGSFNMIDRRRIELCRALLGQPRLLLLDEPSAGMTHDETFRLMEDVTAFQREEPQLAIILIEHEMQVIEKMTHRCIVLNFGKKICEGPYRDVISNPQVRQAYLGDDK</sequence>
<dbReference type="GO" id="GO:0005886">
    <property type="term" value="C:plasma membrane"/>
    <property type="evidence" value="ECO:0007669"/>
    <property type="project" value="TreeGrafter"/>
</dbReference>
<accession>A0A7Z8ZC82</accession>
<dbReference type="PROSITE" id="PS50893">
    <property type="entry name" value="ABC_TRANSPORTER_2"/>
    <property type="match status" value="1"/>
</dbReference>
<proteinExistence type="predicted"/>
<evidence type="ECO:0000256" key="1">
    <source>
        <dbReference type="ARBA" id="ARBA00022448"/>
    </source>
</evidence>
<dbReference type="Gene3D" id="3.40.50.300">
    <property type="entry name" value="P-loop containing nucleotide triphosphate hydrolases"/>
    <property type="match status" value="1"/>
</dbReference>
<dbReference type="EC" id="3.6.3.17" evidence="5"/>
<protein>
    <submittedName>
        <fullName evidence="5">Leucine/isoleucine/valine transporter ATP-binding subunit</fullName>
        <ecNumber evidence="5">3.6.3.17</ecNumber>
    </submittedName>
</protein>
<dbReference type="GO" id="GO:0016887">
    <property type="term" value="F:ATP hydrolysis activity"/>
    <property type="evidence" value="ECO:0007669"/>
    <property type="project" value="InterPro"/>
</dbReference>
<dbReference type="GO" id="GO:0005524">
    <property type="term" value="F:ATP binding"/>
    <property type="evidence" value="ECO:0007669"/>
    <property type="project" value="UniProtKB-KW"/>
</dbReference>
<keyword evidence="3 5" id="KW-0067">ATP-binding</keyword>
<dbReference type="Pfam" id="PF00005">
    <property type="entry name" value="ABC_tran"/>
    <property type="match status" value="1"/>
</dbReference>
<evidence type="ECO:0000313" key="5">
    <source>
        <dbReference type="EMBL" id="VED50474.1"/>
    </source>
</evidence>
<keyword evidence="5" id="KW-0378">Hydrolase</keyword>
<keyword evidence="6" id="KW-1185">Reference proteome</keyword>
<evidence type="ECO:0000256" key="2">
    <source>
        <dbReference type="ARBA" id="ARBA00022741"/>
    </source>
</evidence>
<dbReference type="Proteomes" id="UP000267630">
    <property type="component" value="Chromosome 3"/>
</dbReference>
<keyword evidence="1" id="KW-0813">Transport</keyword>
<dbReference type="InterPro" id="IPR003593">
    <property type="entry name" value="AAA+_ATPase"/>
</dbReference>
<dbReference type="InterPro" id="IPR032823">
    <property type="entry name" value="BCA_ABC_TP_C"/>
</dbReference>